<dbReference type="SUPFAM" id="SSF53383">
    <property type="entry name" value="PLP-dependent transferases"/>
    <property type="match status" value="1"/>
</dbReference>
<keyword evidence="3" id="KW-0032">Aminotransferase</keyword>
<dbReference type="InterPro" id="IPR051326">
    <property type="entry name" value="Kynurenine-oxoglutarate_AT"/>
</dbReference>
<dbReference type="Gene3D" id="3.40.640.10">
    <property type="entry name" value="Type I PLP-dependent aspartate aminotransferase-like (Major domain)"/>
    <property type="match status" value="2"/>
</dbReference>
<sequence length="325" mass="36947">MSEATTGSNYMLNHYTRGYGHPRLVNILARLYGKLMRQDLNPMSDILVTVGAFEALHCACQGLINPGDEVSEIEENRLMIGHSIIRNWQQQFSSRTKAIFLNNPQNPLGKVYNSCELEFIADLCIKHDVICVSDEVYEWLVYDKKQHIRIAKFPGMWERTITIGSAGKSFSVTGWKVGWAVGPAHLISPMQLYHHHSIRTLCTPTQEAVAIAFEKEFELLQSSNSYFNTLQKDVELSRNQLCGYLSDAGIRPIIPGGGYFIVADISSIDTGENLNDCNDDDEPYDLKFVKWAIREKKVTMIPLSIFYSPEHRNLGEKYVRICFVK</sequence>
<dbReference type="Proteomes" id="UP001217089">
    <property type="component" value="Unassembled WGS sequence"/>
</dbReference>
<comment type="cofactor">
    <cofactor evidence="1">
        <name>pyridoxal 5'-phosphate</name>
        <dbReference type="ChEBI" id="CHEBI:597326"/>
    </cofactor>
</comment>
<dbReference type="InterPro" id="IPR004839">
    <property type="entry name" value="Aminotransferase_I/II_large"/>
</dbReference>
<proteinExistence type="predicted"/>
<dbReference type="PANTHER" id="PTHR43807:SF20">
    <property type="entry name" value="FI04487P"/>
    <property type="match status" value="1"/>
</dbReference>
<evidence type="ECO:0000256" key="5">
    <source>
        <dbReference type="ARBA" id="ARBA00022898"/>
    </source>
</evidence>
<comment type="caution">
    <text evidence="8">The sequence shown here is derived from an EMBL/GenBank/DDBJ whole genome shotgun (WGS) entry which is preliminary data.</text>
</comment>
<evidence type="ECO:0000313" key="9">
    <source>
        <dbReference type="Proteomes" id="UP001217089"/>
    </source>
</evidence>
<organism evidence="8 9">
    <name type="scientific">Tegillarca granosa</name>
    <name type="common">Malaysian cockle</name>
    <name type="synonym">Anadara granosa</name>
    <dbReference type="NCBI Taxonomy" id="220873"/>
    <lineage>
        <taxon>Eukaryota</taxon>
        <taxon>Metazoa</taxon>
        <taxon>Spiralia</taxon>
        <taxon>Lophotrochozoa</taxon>
        <taxon>Mollusca</taxon>
        <taxon>Bivalvia</taxon>
        <taxon>Autobranchia</taxon>
        <taxon>Pteriomorphia</taxon>
        <taxon>Arcoida</taxon>
        <taxon>Arcoidea</taxon>
        <taxon>Arcidae</taxon>
        <taxon>Tegillarca</taxon>
    </lineage>
</organism>
<dbReference type="EMBL" id="JARBDR010000921">
    <property type="protein sequence ID" value="KAJ8298987.1"/>
    <property type="molecule type" value="Genomic_DNA"/>
</dbReference>
<protein>
    <recommendedName>
        <fullName evidence="2">kynurenine--oxoglutarate transaminase</fullName>
        <ecNumber evidence="2">2.6.1.7</ecNumber>
    </recommendedName>
</protein>
<keyword evidence="4" id="KW-0808">Transferase</keyword>
<evidence type="ECO:0000256" key="6">
    <source>
        <dbReference type="ARBA" id="ARBA00024016"/>
    </source>
</evidence>
<feature type="non-terminal residue" evidence="8">
    <location>
        <position position="325"/>
    </location>
</feature>
<keyword evidence="9" id="KW-1185">Reference proteome</keyword>
<evidence type="ECO:0000259" key="7">
    <source>
        <dbReference type="Pfam" id="PF00155"/>
    </source>
</evidence>
<evidence type="ECO:0000313" key="8">
    <source>
        <dbReference type="EMBL" id="KAJ8298987.1"/>
    </source>
</evidence>
<gene>
    <name evidence="8" type="ORF">KUTeg_023047</name>
</gene>
<evidence type="ECO:0000256" key="2">
    <source>
        <dbReference type="ARBA" id="ARBA00012751"/>
    </source>
</evidence>
<reference evidence="8 9" key="1">
    <citation type="submission" date="2022-12" db="EMBL/GenBank/DDBJ databases">
        <title>Chromosome-level genome of Tegillarca granosa.</title>
        <authorList>
            <person name="Kim J."/>
        </authorList>
    </citation>
    <scope>NUCLEOTIDE SEQUENCE [LARGE SCALE GENOMIC DNA]</scope>
    <source>
        <strain evidence="8">Teg-2019</strain>
        <tissue evidence="8">Adductor muscle</tissue>
    </source>
</reference>
<name>A0ABQ9E146_TEGGR</name>
<dbReference type="PANTHER" id="PTHR43807">
    <property type="entry name" value="FI04487P"/>
    <property type="match status" value="1"/>
</dbReference>
<keyword evidence="5" id="KW-0663">Pyridoxal phosphate</keyword>
<dbReference type="CDD" id="cd00609">
    <property type="entry name" value="AAT_like"/>
    <property type="match status" value="1"/>
</dbReference>
<feature type="domain" description="Aminotransferase class I/classII large" evidence="7">
    <location>
        <begin position="91"/>
        <end position="323"/>
    </location>
</feature>
<dbReference type="InterPro" id="IPR015424">
    <property type="entry name" value="PyrdxlP-dep_Trfase"/>
</dbReference>
<dbReference type="InterPro" id="IPR015421">
    <property type="entry name" value="PyrdxlP-dep_Trfase_major"/>
</dbReference>
<evidence type="ECO:0000256" key="4">
    <source>
        <dbReference type="ARBA" id="ARBA00022679"/>
    </source>
</evidence>
<dbReference type="EC" id="2.6.1.7" evidence="2"/>
<evidence type="ECO:0000256" key="1">
    <source>
        <dbReference type="ARBA" id="ARBA00001933"/>
    </source>
</evidence>
<accession>A0ABQ9E146</accession>
<dbReference type="Pfam" id="PF00155">
    <property type="entry name" value="Aminotran_1_2"/>
    <property type="match status" value="1"/>
</dbReference>
<evidence type="ECO:0000256" key="3">
    <source>
        <dbReference type="ARBA" id="ARBA00022576"/>
    </source>
</evidence>
<dbReference type="Gene3D" id="3.90.1150.10">
    <property type="entry name" value="Aspartate Aminotransferase, domain 1"/>
    <property type="match status" value="1"/>
</dbReference>
<comment type="pathway">
    <text evidence="6">Amino-acid degradation; L-kynurenine degradation; kynurenate from L-kynurenine: step 1/2.</text>
</comment>
<dbReference type="InterPro" id="IPR015422">
    <property type="entry name" value="PyrdxlP-dep_Trfase_small"/>
</dbReference>